<reference evidence="2 3" key="1">
    <citation type="journal article" date="2004" name="Proc. Natl. Acad. Sci. U.S.A.">
        <title>Genomic plasticity of the causative agent of melioidosis, Burkholderia pseudomallei.</title>
        <authorList>
            <person name="Holden M.T.G."/>
            <person name="Titball R.W."/>
            <person name="Peacock S.J."/>
            <person name="Cerdeno-Tarraga A.M."/>
            <person name="Atkins T."/>
            <person name="Crossman L.C."/>
            <person name="Pitt T."/>
            <person name="Churcher C."/>
            <person name="Mungall K."/>
            <person name="Bentley S.D."/>
            <person name="Sebaihia M."/>
            <person name="Thomson N.R."/>
            <person name="Bason N."/>
            <person name="Beacham I.R."/>
            <person name="Brooks K."/>
            <person name="Brown K.A."/>
            <person name="Brown N.F."/>
            <person name="Challis G.L."/>
            <person name="Cherevach I."/>
            <person name="Chillingworth T."/>
            <person name="Cronin A."/>
            <person name="Crosset B."/>
            <person name="Davis P."/>
            <person name="DeShazer D."/>
            <person name="Feltwell T."/>
            <person name="Fraser A."/>
            <person name="Hance Z."/>
            <person name="Hauser H."/>
            <person name="Holroyd S."/>
            <person name="Jagels K."/>
            <person name="Keith K.E."/>
            <person name="Maddison M."/>
            <person name="Moule S."/>
            <person name="Price C."/>
            <person name="Quail M.A."/>
            <person name="Rabbinowitsch E."/>
            <person name="Rutherford K."/>
            <person name="Sanders M."/>
            <person name="Simmonds M."/>
            <person name="Songsivilai S."/>
            <person name="Stevens K."/>
            <person name="Tumapa S."/>
            <person name="Vesaratchavest M."/>
            <person name="Whitehead S."/>
            <person name="Yeats C."/>
            <person name="Barrell B.G."/>
            <person name="Oyston P.C.F."/>
            <person name="Parkhill J."/>
        </authorList>
    </citation>
    <scope>NUCLEOTIDE SEQUENCE [LARGE SCALE GENOMIC DNA]</scope>
    <source>
        <strain evidence="2 3">K96243</strain>
    </source>
</reference>
<dbReference type="Proteomes" id="UP000000605">
    <property type="component" value="Chromosome 1"/>
</dbReference>
<dbReference type="SUPFAM" id="SSF100950">
    <property type="entry name" value="NagB/RpiA/CoA transferase-like"/>
    <property type="match status" value="1"/>
</dbReference>
<name>Q63S64_BURPS</name>
<dbReference type="KEGG" id="bps:BPSL2461"/>
<dbReference type="EMBL" id="BX571965">
    <property type="protein sequence ID" value="CAH36464.1"/>
    <property type="molecule type" value="Genomic_DNA"/>
</dbReference>
<accession>Q63S64</accession>
<dbReference type="AlphaFoldDB" id="Q63S64"/>
<protein>
    <recommendedName>
        <fullName evidence="1">LUD domain-containing protein</fullName>
    </recommendedName>
</protein>
<dbReference type="eggNOG" id="COG1556">
    <property type="taxonomic scope" value="Bacteria"/>
</dbReference>
<evidence type="ECO:0000259" key="1">
    <source>
        <dbReference type="Pfam" id="PF02589"/>
    </source>
</evidence>
<dbReference type="InterPro" id="IPR024185">
    <property type="entry name" value="FTHF_cligase-like_sf"/>
</dbReference>
<dbReference type="Pfam" id="PF02589">
    <property type="entry name" value="LUD_dom"/>
    <property type="match status" value="1"/>
</dbReference>
<evidence type="ECO:0000313" key="2">
    <source>
        <dbReference type="EMBL" id="CAH36464.1"/>
    </source>
</evidence>
<dbReference type="PANTHER" id="PTHR43682:SF1">
    <property type="entry name" value="LACTATE UTILIZATION PROTEIN C"/>
    <property type="match status" value="1"/>
</dbReference>
<feature type="domain" description="LUD" evidence="1">
    <location>
        <begin position="121"/>
        <end position="237"/>
    </location>
</feature>
<dbReference type="PANTHER" id="PTHR43682">
    <property type="entry name" value="LACTATE UTILIZATION PROTEIN C"/>
    <property type="match status" value="1"/>
</dbReference>
<dbReference type="PATRIC" id="fig|272560.6.peg.2803"/>
<keyword evidence="3" id="KW-1185">Reference proteome</keyword>
<organism evidence="2 3">
    <name type="scientific">Burkholderia pseudomallei (strain K96243)</name>
    <dbReference type="NCBI Taxonomy" id="272560"/>
    <lineage>
        <taxon>Bacteria</taxon>
        <taxon>Pseudomonadati</taxon>
        <taxon>Pseudomonadota</taxon>
        <taxon>Betaproteobacteria</taxon>
        <taxon>Burkholderiales</taxon>
        <taxon>Burkholderiaceae</taxon>
        <taxon>Burkholderia</taxon>
        <taxon>pseudomallei group</taxon>
    </lineage>
</organism>
<evidence type="ECO:0000313" key="3">
    <source>
        <dbReference type="Proteomes" id="UP000000605"/>
    </source>
</evidence>
<gene>
    <name evidence="2" type="ordered locus">BPSL2461</name>
</gene>
<sequence length="240" mass="25627">MRRLGRYNRAGIESHRHEEFMDTSAARRNILARIRAAQGRPAELADVEREHAADYVERHPAGPRPPLGDDLVSRFVDEALRLATTVDTVASMRDAPAAAAAYLRRMGLGTQAIAWPTLDALDWAGAGLAVEFRKPVDGDRIGITGCFCATAETGSLVLLSSPTTCASAALLPETHIALVSASRIVAGHEDAFALIRAERGVLPRAVNFVSGPSRTGDIEQTIVLGAHGPSRVHAIVVRDA</sequence>
<proteinExistence type="predicted"/>
<dbReference type="STRING" id="272560.BPSL2461"/>
<dbReference type="InterPro" id="IPR003741">
    <property type="entry name" value="LUD_dom"/>
</dbReference>
<dbReference type="InterPro" id="IPR037171">
    <property type="entry name" value="NagB/RpiA_transferase-like"/>
</dbReference>
<dbReference type="Gene3D" id="3.40.50.10420">
    <property type="entry name" value="NagB/RpiA/CoA transferase-like"/>
    <property type="match status" value="1"/>
</dbReference>